<keyword evidence="2" id="KW-0201">Cytochrome c-type biogenesis</keyword>
<keyword evidence="7" id="KW-1133">Transmembrane helix</keyword>
<dbReference type="CDD" id="cd02966">
    <property type="entry name" value="TlpA_like_family"/>
    <property type="match status" value="1"/>
</dbReference>
<dbReference type="PROSITE" id="PS51352">
    <property type="entry name" value="THIOREDOXIN_2"/>
    <property type="match status" value="1"/>
</dbReference>
<evidence type="ECO:0000313" key="10">
    <source>
        <dbReference type="Proteomes" id="UP001216390"/>
    </source>
</evidence>
<name>A0AAE9Y7J6_9ACTN</name>
<dbReference type="GO" id="GO:0016491">
    <property type="term" value="F:oxidoreductase activity"/>
    <property type="evidence" value="ECO:0007669"/>
    <property type="project" value="InterPro"/>
</dbReference>
<comment type="subcellular location">
    <subcellularLocation>
        <location evidence="1">Cell envelope</location>
    </subcellularLocation>
</comment>
<evidence type="ECO:0000256" key="4">
    <source>
        <dbReference type="ARBA" id="ARBA00023157"/>
    </source>
</evidence>
<dbReference type="PANTHER" id="PTHR42852">
    <property type="entry name" value="THIOL:DISULFIDE INTERCHANGE PROTEIN DSBE"/>
    <property type="match status" value="1"/>
</dbReference>
<dbReference type="Pfam" id="PF08534">
    <property type="entry name" value="Redoxin"/>
    <property type="match status" value="1"/>
</dbReference>
<evidence type="ECO:0000313" key="9">
    <source>
        <dbReference type="EMBL" id="WCO68007.1"/>
    </source>
</evidence>
<dbReference type="RefSeq" id="WP_272737524.1">
    <property type="nucleotide sequence ID" value="NZ_CP116942.1"/>
</dbReference>
<sequence>MDAVVPTAATALCRARMAADMTTPEQVDDDADPDGELVGSETRPSRRTVSLIVGAIGAVLVVLVWVLASSPPATTRVTESPLVGRPVPAISAETLDGTTFDIGRLTGRWVLINVFATWCVPCRIEHPELVRFDEAHRARGDAAVVGIIYDDDPDAVRRFRDEEGGEWPMLLDPEGRIALSLGVAGVPESFLVAPDGQVVSKITGGVRFDELEDLLARAQDPSIRPGR</sequence>
<evidence type="ECO:0000256" key="5">
    <source>
        <dbReference type="ARBA" id="ARBA00023284"/>
    </source>
</evidence>
<organism evidence="9 10">
    <name type="scientific">Iamia majanohamensis</name>
    <dbReference type="NCBI Taxonomy" id="467976"/>
    <lineage>
        <taxon>Bacteria</taxon>
        <taxon>Bacillati</taxon>
        <taxon>Actinomycetota</taxon>
        <taxon>Acidimicrobiia</taxon>
        <taxon>Acidimicrobiales</taxon>
        <taxon>Iamiaceae</taxon>
        <taxon>Iamia</taxon>
    </lineage>
</organism>
<dbReference type="Gene3D" id="3.40.30.10">
    <property type="entry name" value="Glutaredoxin"/>
    <property type="match status" value="1"/>
</dbReference>
<dbReference type="InterPro" id="IPR013766">
    <property type="entry name" value="Thioredoxin_domain"/>
</dbReference>
<evidence type="ECO:0000256" key="7">
    <source>
        <dbReference type="SAM" id="Phobius"/>
    </source>
</evidence>
<proteinExistence type="predicted"/>
<protein>
    <submittedName>
        <fullName evidence="9">TlpA disulfide reductase family protein</fullName>
    </submittedName>
</protein>
<dbReference type="EMBL" id="CP116942">
    <property type="protein sequence ID" value="WCO68007.1"/>
    <property type="molecule type" value="Genomic_DNA"/>
</dbReference>
<dbReference type="KEGG" id="ima:PO878_04625"/>
<feature type="transmembrane region" description="Helical" evidence="7">
    <location>
        <begin position="49"/>
        <end position="68"/>
    </location>
</feature>
<evidence type="ECO:0000259" key="8">
    <source>
        <dbReference type="PROSITE" id="PS51352"/>
    </source>
</evidence>
<evidence type="ECO:0000256" key="2">
    <source>
        <dbReference type="ARBA" id="ARBA00022748"/>
    </source>
</evidence>
<dbReference type="PANTHER" id="PTHR42852:SF6">
    <property type="entry name" value="THIOL:DISULFIDE INTERCHANGE PROTEIN DSBE"/>
    <property type="match status" value="1"/>
</dbReference>
<dbReference type="PROSITE" id="PS00194">
    <property type="entry name" value="THIOREDOXIN_1"/>
    <property type="match status" value="1"/>
</dbReference>
<keyword evidence="7" id="KW-0472">Membrane</keyword>
<dbReference type="GO" id="GO:0017004">
    <property type="term" value="P:cytochrome complex assembly"/>
    <property type="evidence" value="ECO:0007669"/>
    <property type="project" value="UniProtKB-KW"/>
</dbReference>
<dbReference type="AlphaFoldDB" id="A0AAE9Y7J6"/>
<dbReference type="InterPro" id="IPR017937">
    <property type="entry name" value="Thioredoxin_CS"/>
</dbReference>
<evidence type="ECO:0000256" key="1">
    <source>
        <dbReference type="ARBA" id="ARBA00004196"/>
    </source>
</evidence>
<dbReference type="InterPro" id="IPR013740">
    <property type="entry name" value="Redoxin"/>
</dbReference>
<evidence type="ECO:0000256" key="3">
    <source>
        <dbReference type="ARBA" id="ARBA00022968"/>
    </source>
</evidence>
<reference evidence="9" key="1">
    <citation type="submission" date="2023-01" db="EMBL/GenBank/DDBJ databases">
        <title>The diversity of Class Acidimicrobiia in South China Sea sediment environments and the proposal of Iamia marina sp. nov., a novel species of the genus Iamia.</title>
        <authorList>
            <person name="He Y."/>
            <person name="Tian X."/>
        </authorList>
    </citation>
    <scope>NUCLEOTIDE SEQUENCE</scope>
    <source>
        <strain evidence="9">DSM 19957</strain>
    </source>
</reference>
<keyword evidence="4" id="KW-1015">Disulfide bond</keyword>
<evidence type="ECO:0000256" key="6">
    <source>
        <dbReference type="SAM" id="MobiDB-lite"/>
    </source>
</evidence>
<dbReference type="InterPro" id="IPR050553">
    <property type="entry name" value="Thioredoxin_ResA/DsbE_sf"/>
</dbReference>
<keyword evidence="5" id="KW-0676">Redox-active center</keyword>
<keyword evidence="10" id="KW-1185">Reference proteome</keyword>
<dbReference type="SUPFAM" id="SSF52833">
    <property type="entry name" value="Thioredoxin-like"/>
    <property type="match status" value="1"/>
</dbReference>
<dbReference type="Proteomes" id="UP001216390">
    <property type="component" value="Chromosome"/>
</dbReference>
<gene>
    <name evidence="9" type="ORF">PO878_04625</name>
</gene>
<dbReference type="InterPro" id="IPR036249">
    <property type="entry name" value="Thioredoxin-like_sf"/>
</dbReference>
<accession>A0AAE9Y7J6</accession>
<dbReference type="GO" id="GO:0030313">
    <property type="term" value="C:cell envelope"/>
    <property type="evidence" value="ECO:0007669"/>
    <property type="project" value="UniProtKB-SubCell"/>
</dbReference>
<keyword evidence="7" id="KW-0812">Transmembrane</keyword>
<feature type="compositionally biased region" description="Acidic residues" evidence="6">
    <location>
        <begin position="26"/>
        <end position="35"/>
    </location>
</feature>
<feature type="region of interest" description="Disordered" evidence="6">
    <location>
        <begin position="21"/>
        <end position="42"/>
    </location>
</feature>
<keyword evidence="3" id="KW-0735">Signal-anchor</keyword>
<feature type="domain" description="Thioredoxin" evidence="8">
    <location>
        <begin position="81"/>
        <end position="220"/>
    </location>
</feature>